<dbReference type="InterPro" id="IPR038535">
    <property type="entry name" value="CNOT1_TTP_bind_sf"/>
</dbReference>
<dbReference type="GO" id="GO:0017148">
    <property type="term" value="P:negative regulation of translation"/>
    <property type="evidence" value="ECO:0007669"/>
    <property type="project" value="InterPro"/>
</dbReference>
<evidence type="ECO:0000259" key="1">
    <source>
        <dbReference type="Pfam" id="PF16417"/>
    </source>
</evidence>
<dbReference type="GO" id="GO:0000932">
    <property type="term" value="C:P-body"/>
    <property type="evidence" value="ECO:0007669"/>
    <property type="project" value="TreeGrafter"/>
</dbReference>
<dbReference type="GO" id="GO:0000288">
    <property type="term" value="P:nuclear-transcribed mRNA catabolic process, deadenylation-dependent decay"/>
    <property type="evidence" value="ECO:0007669"/>
    <property type="project" value="TreeGrafter"/>
</dbReference>
<accession>A0AA41VYB5</accession>
<dbReference type="Proteomes" id="UP001177140">
    <property type="component" value="Unassembled WGS sequence"/>
</dbReference>
<dbReference type="InterPro" id="IPR040398">
    <property type="entry name" value="Not1"/>
</dbReference>
<dbReference type="PANTHER" id="PTHR13162:SF8">
    <property type="entry name" value="CCR4-NOT TRANSCRIPTION COMPLEX SUBUNIT 1"/>
    <property type="match status" value="1"/>
</dbReference>
<feature type="domain" description="CCR4-NOT transcription complex subunit 1 TTP binding" evidence="1">
    <location>
        <begin position="81"/>
        <end position="115"/>
    </location>
</feature>
<name>A0AA41VYB5_PAPNU</name>
<dbReference type="GO" id="GO:0060090">
    <property type="term" value="F:molecular adaptor activity"/>
    <property type="evidence" value="ECO:0007669"/>
    <property type="project" value="TreeGrafter"/>
</dbReference>
<dbReference type="AlphaFoldDB" id="A0AA41VYB5"/>
<dbReference type="Gene3D" id="1.25.40.840">
    <property type="entry name" value="CCR4-NOT transcription complex subunit 1 TTP binding domain"/>
    <property type="match status" value="1"/>
</dbReference>
<keyword evidence="3" id="KW-1185">Reference proteome</keyword>
<dbReference type="PANTHER" id="PTHR13162">
    <property type="entry name" value="CCR4-NOT TRANSCRIPTION COMPLEX"/>
    <property type="match status" value="1"/>
</dbReference>
<comment type="caution">
    <text evidence="2">The sequence shown here is derived from an EMBL/GenBank/DDBJ whole genome shotgun (WGS) entry which is preliminary data.</text>
</comment>
<organism evidence="2 3">
    <name type="scientific">Papaver nudicaule</name>
    <name type="common">Iceland poppy</name>
    <dbReference type="NCBI Taxonomy" id="74823"/>
    <lineage>
        <taxon>Eukaryota</taxon>
        <taxon>Viridiplantae</taxon>
        <taxon>Streptophyta</taxon>
        <taxon>Embryophyta</taxon>
        <taxon>Tracheophyta</taxon>
        <taxon>Spermatophyta</taxon>
        <taxon>Magnoliopsida</taxon>
        <taxon>Ranunculales</taxon>
        <taxon>Papaveraceae</taxon>
        <taxon>Papaveroideae</taxon>
        <taxon>Papaver</taxon>
    </lineage>
</organism>
<protein>
    <recommendedName>
        <fullName evidence="1">CCR4-NOT transcription complex subunit 1 TTP binding domain-containing protein</fullName>
    </recommendedName>
</protein>
<dbReference type="GO" id="GO:0030015">
    <property type="term" value="C:CCR4-NOT core complex"/>
    <property type="evidence" value="ECO:0007669"/>
    <property type="project" value="InterPro"/>
</dbReference>
<dbReference type="EMBL" id="JAJJMA010320308">
    <property type="protein sequence ID" value="MCL7049794.1"/>
    <property type="molecule type" value="Genomic_DNA"/>
</dbReference>
<gene>
    <name evidence="2" type="ORF">MKW94_019738</name>
</gene>
<sequence length="115" mass="13165">MPGIVFIMSSTGGFGKDPFPLHAICGAAWNNAEGQISFLRYAVSASPGIFTFVHSARQLWKSCLVVLTCWMFYANLRRWAMLMFVFGVKALEQFVDRLVEWPRYCNQILQISHLR</sequence>
<reference evidence="2" key="1">
    <citation type="submission" date="2022-03" db="EMBL/GenBank/DDBJ databases">
        <title>A functionally conserved STORR gene fusion in Papaver species that diverged 16.8 million years ago.</title>
        <authorList>
            <person name="Catania T."/>
        </authorList>
    </citation>
    <scope>NUCLEOTIDE SEQUENCE</scope>
    <source>
        <strain evidence="2">S-191538</strain>
    </source>
</reference>
<dbReference type="Pfam" id="PF16417">
    <property type="entry name" value="CNOT1_TTP_bind"/>
    <property type="match status" value="1"/>
</dbReference>
<proteinExistence type="predicted"/>
<dbReference type="InterPro" id="IPR032193">
    <property type="entry name" value="CNOT1_TTP_bind"/>
</dbReference>
<feature type="non-terminal residue" evidence="2">
    <location>
        <position position="115"/>
    </location>
</feature>
<evidence type="ECO:0000313" key="3">
    <source>
        <dbReference type="Proteomes" id="UP001177140"/>
    </source>
</evidence>
<evidence type="ECO:0000313" key="2">
    <source>
        <dbReference type="EMBL" id="MCL7049794.1"/>
    </source>
</evidence>